<dbReference type="Proteomes" id="UP000186601">
    <property type="component" value="Unassembled WGS sequence"/>
</dbReference>
<evidence type="ECO:0000313" key="3">
    <source>
        <dbReference type="Proteomes" id="UP000186601"/>
    </source>
</evidence>
<reference evidence="2 3" key="1">
    <citation type="submission" date="2018-02" db="EMBL/GenBank/DDBJ databases">
        <title>Genome sequence of the basidiomycete white-rot fungus Phlebia centrifuga.</title>
        <authorList>
            <person name="Granchi Z."/>
            <person name="Peng M."/>
            <person name="de Vries R.P."/>
            <person name="Hilden K."/>
            <person name="Makela M.R."/>
            <person name="Grigoriev I."/>
            <person name="Riley R."/>
        </authorList>
    </citation>
    <scope>NUCLEOTIDE SEQUENCE [LARGE SCALE GENOMIC DNA]</scope>
    <source>
        <strain evidence="2 3">FBCC195</strain>
    </source>
</reference>
<proteinExistence type="predicted"/>
<dbReference type="STRING" id="98765.A0A2R6QIR2"/>
<gene>
    <name evidence="2" type="ORF">PHLCEN_2v3444</name>
</gene>
<dbReference type="EMBL" id="MLYV02000340">
    <property type="protein sequence ID" value="PSS08877.1"/>
    <property type="molecule type" value="Genomic_DNA"/>
</dbReference>
<feature type="compositionally biased region" description="Low complexity" evidence="1">
    <location>
        <begin position="1"/>
        <end position="17"/>
    </location>
</feature>
<evidence type="ECO:0000256" key="1">
    <source>
        <dbReference type="SAM" id="MobiDB-lite"/>
    </source>
</evidence>
<dbReference type="InterPro" id="IPR036691">
    <property type="entry name" value="Endo/exonu/phosph_ase_sf"/>
</dbReference>
<feature type="region of interest" description="Disordered" evidence="1">
    <location>
        <begin position="1"/>
        <end position="23"/>
    </location>
</feature>
<evidence type="ECO:0000313" key="2">
    <source>
        <dbReference type="EMBL" id="PSS08877.1"/>
    </source>
</evidence>
<dbReference type="OrthoDB" id="7862313at2759"/>
<name>A0A2R6QIR2_9APHY</name>
<dbReference type="AlphaFoldDB" id="A0A2R6QIR2"/>
<accession>A0A2R6QIR2</accession>
<protein>
    <submittedName>
        <fullName evidence="2">Uncharacterized protein</fullName>
    </submittedName>
</protein>
<keyword evidence="3" id="KW-1185">Reference proteome</keyword>
<dbReference type="Gene3D" id="3.60.10.10">
    <property type="entry name" value="Endonuclease/exonuclease/phosphatase"/>
    <property type="match status" value="1"/>
</dbReference>
<comment type="caution">
    <text evidence="2">The sequence shown here is derived from an EMBL/GenBank/DDBJ whole genome shotgun (WGS) entry which is preliminary data.</text>
</comment>
<organism evidence="2 3">
    <name type="scientific">Hermanssonia centrifuga</name>
    <dbReference type="NCBI Taxonomy" id="98765"/>
    <lineage>
        <taxon>Eukaryota</taxon>
        <taxon>Fungi</taxon>
        <taxon>Dikarya</taxon>
        <taxon>Basidiomycota</taxon>
        <taxon>Agaricomycotina</taxon>
        <taxon>Agaricomycetes</taxon>
        <taxon>Polyporales</taxon>
        <taxon>Meruliaceae</taxon>
        <taxon>Hermanssonia</taxon>
    </lineage>
</organism>
<sequence length="83" mass="8891">MASAVPSTSAAPSSAATLIRGDDGNDDPDILVLAFQELDLSTGALLYSSEKTREDAWFTAAMAGLGEKAELYEKVSDWLVYFQ</sequence>